<dbReference type="OrthoDB" id="9807242at2"/>
<dbReference type="InterPro" id="IPR050166">
    <property type="entry name" value="ABC_transporter_ATP-bind"/>
</dbReference>
<evidence type="ECO:0000256" key="1">
    <source>
        <dbReference type="ARBA" id="ARBA00005417"/>
    </source>
</evidence>
<gene>
    <name evidence="6" type="ORF">EJC49_24335</name>
</gene>
<evidence type="ECO:0000313" key="7">
    <source>
        <dbReference type="Proteomes" id="UP000278398"/>
    </source>
</evidence>
<accession>A0A429YHK5</accession>
<dbReference type="PROSITE" id="PS50893">
    <property type="entry name" value="ABC_TRANSPORTER_2"/>
    <property type="match status" value="1"/>
</dbReference>
<evidence type="ECO:0000256" key="2">
    <source>
        <dbReference type="ARBA" id="ARBA00022448"/>
    </source>
</evidence>
<keyword evidence="4 6" id="KW-0067">ATP-binding</keyword>
<evidence type="ECO:0000256" key="4">
    <source>
        <dbReference type="ARBA" id="ARBA00022840"/>
    </source>
</evidence>
<dbReference type="GO" id="GO:0005524">
    <property type="term" value="F:ATP binding"/>
    <property type="evidence" value="ECO:0007669"/>
    <property type="project" value="UniProtKB-KW"/>
</dbReference>
<proteinExistence type="inferred from homology"/>
<keyword evidence="2" id="KW-0813">Transport</keyword>
<organism evidence="6 7">
    <name type="scientific">Aquibium carbonis</name>
    <dbReference type="NCBI Taxonomy" id="2495581"/>
    <lineage>
        <taxon>Bacteria</taxon>
        <taxon>Pseudomonadati</taxon>
        <taxon>Pseudomonadota</taxon>
        <taxon>Alphaproteobacteria</taxon>
        <taxon>Hyphomicrobiales</taxon>
        <taxon>Phyllobacteriaceae</taxon>
        <taxon>Aquibium</taxon>
    </lineage>
</organism>
<evidence type="ECO:0000256" key="3">
    <source>
        <dbReference type="ARBA" id="ARBA00022741"/>
    </source>
</evidence>
<evidence type="ECO:0000259" key="5">
    <source>
        <dbReference type="PROSITE" id="PS50893"/>
    </source>
</evidence>
<dbReference type="Proteomes" id="UP000278398">
    <property type="component" value="Unassembled WGS sequence"/>
</dbReference>
<dbReference type="AlphaFoldDB" id="A0A429YHK5"/>
<dbReference type="RefSeq" id="WP_126702521.1">
    <property type="nucleotide sequence ID" value="NZ_RWKW01000134.1"/>
</dbReference>
<dbReference type="InterPro" id="IPR003593">
    <property type="entry name" value="AAA+_ATPase"/>
</dbReference>
<dbReference type="Pfam" id="PF00005">
    <property type="entry name" value="ABC_tran"/>
    <property type="match status" value="1"/>
</dbReference>
<keyword evidence="7" id="KW-1185">Reference proteome</keyword>
<comment type="caution">
    <text evidence="6">The sequence shown here is derived from an EMBL/GenBank/DDBJ whole genome shotgun (WGS) entry which is preliminary data.</text>
</comment>
<name>A0A429YHK5_9HYPH</name>
<dbReference type="EMBL" id="RWKW01000134">
    <property type="protein sequence ID" value="RST80939.1"/>
    <property type="molecule type" value="Genomic_DNA"/>
</dbReference>
<dbReference type="SMART" id="SM00382">
    <property type="entry name" value="AAA"/>
    <property type="match status" value="1"/>
</dbReference>
<reference evidence="6 7" key="1">
    <citation type="submission" date="2018-12" db="EMBL/GenBank/DDBJ databases">
        <title>Mesorhizobium carbonis sp. nov., isolated from coal mine water.</title>
        <authorList>
            <person name="Xin W."/>
            <person name="Xu Z."/>
            <person name="Xiang F."/>
            <person name="Zhang J."/>
            <person name="Xi L."/>
            <person name="Liu J."/>
        </authorList>
    </citation>
    <scope>NUCLEOTIDE SEQUENCE [LARGE SCALE GENOMIC DNA]</scope>
    <source>
        <strain evidence="6 7">B2.3</strain>
    </source>
</reference>
<protein>
    <submittedName>
        <fullName evidence="6">ATP-binding cassette domain-containing protein</fullName>
    </submittedName>
</protein>
<dbReference type="Gene3D" id="3.40.50.300">
    <property type="entry name" value="P-loop containing nucleotide triphosphate hydrolases"/>
    <property type="match status" value="1"/>
</dbReference>
<keyword evidence="3" id="KW-0547">Nucleotide-binding</keyword>
<comment type="similarity">
    <text evidence="1">Belongs to the ABC transporter superfamily.</text>
</comment>
<dbReference type="InterPro" id="IPR027417">
    <property type="entry name" value="P-loop_NTPase"/>
</dbReference>
<dbReference type="GO" id="GO:0016887">
    <property type="term" value="F:ATP hydrolysis activity"/>
    <property type="evidence" value="ECO:0007669"/>
    <property type="project" value="InterPro"/>
</dbReference>
<feature type="domain" description="ABC transporter" evidence="5">
    <location>
        <begin position="2"/>
        <end position="224"/>
    </location>
</feature>
<dbReference type="SUPFAM" id="SSF52540">
    <property type="entry name" value="P-loop containing nucleoside triphosphate hydrolases"/>
    <property type="match status" value="1"/>
</dbReference>
<dbReference type="PANTHER" id="PTHR42788">
    <property type="entry name" value="TAURINE IMPORT ATP-BINDING PROTEIN-RELATED"/>
    <property type="match status" value="1"/>
</dbReference>
<evidence type="ECO:0000313" key="6">
    <source>
        <dbReference type="EMBL" id="RST80939.1"/>
    </source>
</evidence>
<dbReference type="PANTHER" id="PTHR42788:SF19">
    <property type="entry name" value="ALIPHATIC SULFONATES IMPORT ATP-BINDING PROTEIN SSUB 2"/>
    <property type="match status" value="1"/>
</dbReference>
<dbReference type="InterPro" id="IPR003439">
    <property type="entry name" value="ABC_transporter-like_ATP-bd"/>
</dbReference>
<sequence>MLEVDIASKTYPAVGGPPLLAIEGLRFSVPDGTFACLVGPSGCGKTTCLRILLGLERDFDGRTVLPGGNPRIGVAFQEPRLLPWRTVEENVRLALPKAMRARPLHDLFARLGLDGFENFYPGALSLGLARRAALARAFAVEPGLLLLDEPFVSLDEATAQDLRALLLDVWQARPTTALMVTHNLREAAQLADRIIVLSQRPGQVRGEHLIAVDRTRRTPEAVNAICAEVSARFPGLL</sequence>